<organism evidence="3 4">
    <name type="scientific">Kytococcus schroeteri</name>
    <dbReference type="NCBI Taxonomy" id="138300"/>
    <lineage>
        <taxon>Bacteria</taxon>
        <taxon>Bacillati</taxon>
        <taxon>Actinomycetota</taxon>
        <taxon>Actinomycetes</taxon>
        <taxon>Micrococcales</taxon>
        <taxon>Kytococcaceae</taxon>
        <taxon>Kytococcus</taxon>
    </lineage>
</organism>
<evidence type="ECO:0000313" key="3">
    <source>
        <dbReference type="EMBL" id="PKZ42070.1"/>
    </source>
</evidence>
<accession>A0A2I1PBR0</accession>
<evidence type="ECO:0000313" key="4">
    <source>
        <dbReference type="Proteomes" id="UP000234206"/>
    </source>
</evidence>
<dbReference type="EMBL" id="PKIZ01000006">
    <property type="protein sequence ID" value="PKZ42070.1"/>
    <property type="molecule type" value="Genomic_DNA"/>
</dbReference>
<dbReference type="AlphaFoldDB" id="A0A2I1PBR0"/>
<name>A0A2I1PBR0_9MICO</name>
<dbReference type="PROSITE" id="PS51257">
    <property type="entry name" value="PROKAR_LIPOPROTEIN"/>
    <property type="match status" value="1"/>
</dbReference>
<keyword evidence="2" id="KW-0732">Signal</keyword>
<evidence type="ECO:0000256" key="2">
    <source>
        <dbReference type="SAM" id="SignalP"/>
    </source>
</evidence>
<dbReference type="RefSeq" id="WP_101849350.1">
    <property type="nucleotide sequence ID" value="NZ_PKIZ01000006.1"/>
</dbReference>
<feature type="region of interest" description="Disordered" evidence="1">
    <location>
        <begin position="22"/>
        <end position="135"/>
    </location>
</feature>
<comment type="caution">
    <text evidence="3">The sequence shown here is derived from an EMBL/GenBank/DDBJ whole genome shotgun (WGS) entry which is preliminary data.</text>
</comment>
<proteinExistence type="predicted"/>
<dbReference type="Proteomes" id="UP000234206">
    <property type="component" value="Unassembled WGS sequence"/>
</dbReference>
<feature type="chain" id="PRO_5038579609" evidence="2">
    <location>
        <begin position="19"/>
        <end position="270"/>
    </location>
</feature>
<sequence length="270" mass="27356">MRTAARHLTLALALTTLAACSGGDEQAGDLPDAPPKVETAPAKSPSETTPEAPASEDDGAPASSAPTTSAQESPTDEPAATSPGSVTASPTDSGPAGDQGASPSSAPASSATSSSPTSSSAPKSPAPSSPTAEDPLAGYERVSFLMESENVGCDITAEGVSCEIDVTEYSAAQEPDCVGELSVSGNDRPTWNCGGHALGHGRTNDGGEWVDVLPVGKTKVIKGEVYSILSWGDSLTFKGTTCHSKDTGVECTRKASGHGFRLAKKDYDLW</sequence>
<reference evidence="3 4" key="1">
    <citation type="submission" date="2017-12" db="EMBL/GenBank/DDBJ databases">
        <title>Phylogenetic diversity of female urinary microbiome.</title>
        <authorList>
            <person name="Thomas-White K."/>
            <person name="Wolfe A.J."/>
        </authorList>
    </citation>
    <scope>NUCLEOTIDE SEQUENCE [LARGE SCALE GENOMIC DNA]</scope>
    <source>
        <strain evidence="3 4">UMB1298</strain>
    </source>
</reference>
<protein>
    <submittedName>
        <fullName evidence="3">Uncharacterized protein</fullName>
    </submittedName>
</protein>
<feature type="compositionally biased region" description="Low complexity" evidence="1">
    <location>
        <begin position="101"/>
        <end position="123"/>
    </location>
</feature>
<keyword evidence="4" id="KW-1185">Reference proteome</keyword>
<feature type="compositionally biased region" description="Polar residues" evidence="1">
    <location>
        <begin position="82"/>
        <end position="92"/>
    </location>
</feature>
<gene>
    <name evidence="3" type="ORF">CYJ76_04275</name>
</gene>
<evidence type="ECO:0000256" key="1">
    <source>
        <dbReference type="SAM" id="MobiDB-lite"/>
    </source>
</evidence>
<dbReference type="OrthoDB" id="495539at2"/>
<feature type="compositionally biased region" description="Low complexity" evidence="1">
    <location>
        <begin position="60"/>
        <end position="73"/>
    </location>
</feature>
<feature type="signal peptide" evidence="2">
    <location>
        <begin position="1"/>
        <end position="18"/>
    </location>
</feature>